<dbReference type="GO" id="GO:0005524">
    <property type="term" value="F:ATP binding"/>
    <property type="evidence" value="ECO:0007669"/>
    <property type="project" value="UniProtKB-KW"/>
</dbReference>
<reference evidence="12 13" key="2">
    <citation type="submission" date="2020-08" db="EMBL/GenBank/DDBJ databases">
        <authorList>
            <person name="Partida-Martinez L."/>
            <person name="Huntemann M."/>
            <person name="Clum A."/>
            <person name="Wang J."/>
            <person name="Palaniappan K."/>
            <person name="Ritter S."/>
            <person name="Chen I.-M."/>
            <person name="Stamatis D."/>
            <person name="Reddy T."/>
            <person name="O'Malley R."/>
            <person name="Daum C."/>
            <person name="Shapiro N."/>
            <person name="Ivanova N."/>
            <person name="Kyrpides N."/>
            <person name="Woyke T."/>
        </authorList>
    </citation>
    <scope>NUCLEOTIDE SEQUENCE [LARGE SCALE GENOMIC DNA]</scope>
    <source>
        <strain evidence="12 13">AS2.23</strain>
    </source>
</reference>
<comment type="similarity">
    <text evidence="2">Belongs to the RecN family.</text>
</comment>
<dbReference type="GO" id="GO:0043590">
    <property type="term" value="C:bacterial nucleoid"/>
    <property type="evidence" value="ECO:0007669"/>
    <property type="project" value="TreeGrafter"/>
</dbReference>
<sequence>MIEEIRIRSLGVIRDARLPLGPGLTVITGETGAGKTMVVTGLGLLMGERADAGAVRAGDDAAVVEGRVLVPEDGAAAARAREAGGDVDDGELLLVRTLAATGRSRAHVGGRSAPVGVLAEISEHLVAVHGQTDQLRLRSGVQQLRVLDAFAGAVVATDLAQYQELHARWRAVAAEHDRVAGSTAERAREAELLRLGLDEVERVDPQPDEDVALREESDRLAHVEVLRAAVATAHEALTGEVAGGDGVGEGGADARVDSARRALAQAGDHDPALTGFAARAGEISYLLADLATEVAAYAQSLEADPLRLSVVQERRAQLTALVRRHAADPADGVAGVLRWAREAAERLLDLDDDGRVKALAEERDDLEVRLRALAQRLSAARRSAAADLEQRVAAELTALAMPSARIEVAVHTGHDLGPWGCDGVELLLAAHSGAVARPLSRGASGGELSRVMLALEVVLAGADPVPTMVFDEVDAGVGGRAAVEIGRRLARLARTTQVVVVTHLAQVAAFADRHLTVVKTDDGSVTESGVVRLEDEGRIEELARMLSGRGSGTARAHAEELLRSSRAEAVQGDGTGPAGARRTARAAQGGAARVGRSGKASRTTGGRRAQG</sequence>
<comment type="caution">
    <text evidence="12">The sequence shown here is derived from an EMBL/GenBank/DDBJ whole genome shotgun (WGS) entry which is preliminary data.</text>
</comment>
<dbReference type="InterPro" id="IPR004604">
    <property type="entry name" value="DNA_recomb/repair_RecN"/>
</dbReference>
<dbReference type="CDD" id="cd03241">
    <property type="entry name" value="ABC_RecN"/>
    <property type="match status" value="1"/>
</dbReference>
<protein>
    <recommendedName>
        <fullName evidence="3">DNA repair protein RecN</fullName>
    </recommendedName>
    <alternativeName>
        <fullName evidence="8">Recombination protein N</fullName>
    </alternativeName>
</protein>
<evidence type="ECO:0000256" key="3">
    <source>
        <dbReference type="ARBA" id="ARBA00021315"/>
    </source>
</evidence>
<name>A0A7W4XYX6_KINRA</name>
<evidence type="ECO:0000256" key="6">
    <source>
        <dbReference type="ARBA" id="ARBA00022840"/>
    </source>
</evidence>
<keyword evidence="7" id="KW-0234">DNA repair</keyword>
<dbReference type="GO" id="GO:0009432">
    <property type="term" value="P:SOS response"/>
    <property type="evidence" value="ECO:0007669"/>
    <property type="project" value="TreeGrafter"/>
</dbReference>
<feature type="region of interest" description="Disordered" evidence="10">
    <location>
        <begin position="567"/>
        <end position="611"/>
    </location>
</feature>
<dbReference type="RefSeq" id="WP_183392460.1">
    <property type="nucleotide sequence ID" value="NZ_JACHVY010000004.1"/>
</dbReference>
<dbReference type="EMBL" id="JACHVY010000004">
    <property type="protein sequence ID" value="MBB2902715.1"/>
    <property type="molecule type" value="Genomic_DNA"/>
</dbReference>
<evidence type="ECO:0000256" key="1">
    <source>
        <dbReference type="ARBA" id="ARBA00003618"/>
    </source>
</evidence>
<evidence type="ECO:0000256" key="2">
    <source>
        <dbReference type="ARBA" id="ARBA00009441"/>
    </source>
</evidence>
<dbReference type="NCBIfam" id="TIGR00634">
    <property type="entry name" value="recN"/>
    <property type="match status" value="1"/>
</dbReference>
<dbReference type="SUPFAM" id="SSF52540">
    <property type="entry name" value="P-loop containing nucleoside triphosphate hydrolases"/>
    <property type="match status" value="2"/>
</dbReference>
<keyword evidence="9" id="KW-0175">Coiled coil</keyword>
<dbReference type="Pfam" id="PF02463">
    <property type="entry name" value="SMC_N"/>
    <property type="match status" value="1"/>
</dbReference>
<dbReference type="InterPro" id="IPR003395">
    <property type="entry name" value="RecF/RecN/SMC_N"/>
</dbReference>
<dbReference type="AlphaFoldDB" id="A0A7W4XYX6"/>
<keyword evidence="4" id="KW-0547">Nucleotide-binding</keyword>
<gene>
    <name evidence="12" type="ORF">FHR75_003551</name>
</gene>
<comment type="function">
    <text evidence="1">May be involved in recombinational repair of damaged DNA.</text>
</comment>
<dbReference type="InterPro" id="IPR027417">
    <property type="entry name" value="P-loop_NTPase"/>
</dbReference>
<evidence type="ECO:0000256" key="8">
    <source>
        <dbReference type="ARBA" id="ARBA00033408"/>
    </source>
</evidence>
<evidence type="ECO:0000256" key="4">
    <source>
        <dbReference type="ARBA" id="ARBA00022741"/>
    </source>
</evidence>
<accession>A0A7W4XYX6</accession>
<dbReference type="GO" id="GO:0006310">
    <property type="term" value="P:DNA recombination"/>
    <property type="evidence" value="ECO:0007669"/>
    <property type="project" value="InterPro"/>
</dbReference>
<feature type="compositionally biased region" description="Low complexity" evidence="10">
    <location>
        <begin position="578"/>
        <end position="595"/>
    </location>
</feature>
<evidence type="ECO:0000256" key="5">
    <source>
        <dbReference type="ARBA" id="ARBA00022763"/>
    </source>
</evidence>
<feature type="coiled-coil region" evidence="9">
    <location>
        <begin position="356"/>
        <end position="383"/>
    </location>
</feature>
<dbReference type="PANTHER" id="PTHR11059:SF0">
    <property type="entry name" value="DNA REPAIR PROTEIN RECN"/>
    <property type="match status" value="1"/>
</dbReference>
<evidence type="ECO:0000313" key="12">
    <source>
        <dbReference type="EMBL" id="MBB2902715.1"/>
    </source>
</evidence>
<evidence type="ECO:0000256" key="7">
    <source>
        <dbReference type="ARBA" id="ARBA00023204"/>
    </source>
</evidence>
<organism evidence="12 13">
    <name type="scientific">Kineococcus radiotolerans</name>
    <dbReference type="NCBI Taxonomy" id="131568"/>
    <lineage>
        <taxon>Bacteria</taxon>
        <taxon>Bacillati</taxon>
        <taxon>Actinomycetota</taxon>
        <taxon>Actinomycetes</taxon>
        <taxon>Kineosporiales</taxon>
        <taxon>Kineosporiaceae</taxon>
        <taxon>Kineococcus</taxon>
    </lineage>
</organism>
<dbReference type="Proteomes" id="UP000533269">
    <property type="component" value="Unassembled WGS sequence"/>
</dbReference>
<reference evidence="12 13" key="1">
    <citation type="submission" date="2020-08" db="EMBL/GenBank/DDBJ databases">
        <title>The Agave Microbiome: Exploring the role of microbial communities in plant adaptations to desert environments.</title>
        <authorList>
            <person name="Partida-Martinez L.P."/>
        </authorList>
    </citation>
    <scope>NUCLEOTIDE SEQUENCE [LARGE SCALE GENOMIC DNA]</scope>
    <source>
        <strain evidence="12 13">AS2.23</strain>
    </source>
</reference>
<evidence type="ECO:0000256" key="10">
    <source>
        <dbReference type="SAM" id="MobiDB-lite"/>
    </source>
</evidence>
<keyword evidence="6" id="KW-0067">ATP-binding</keyword>
<evidence type="ECO:0000313" key="13">
    <source>
        <dbReference type="Proteomes" id="UP000533269"/>
    </source>
</evidence>
<dbReference type="PANTHER" id="PTHR11059">
    <property type="entry name" value="DNA REPAIR PROTEIN RECN"/>
    <property type="match status" value="1"/>
</dbReference>
<dbReference type="Gene3D" id="3.40.50.300">
    <property type="entry name" value="P-loop containing nucleotide triphosphate hydrolases"/>
    <property type="match status" value="2"/>
</dbReference>
<evidence type="ECO:0000259" key="11">
    <source>
        <dbReference type="Pfam" id="PF02463"/>
    </source>
</evidence>
<keyword evidence="5" id="KW-0227">DNA damage</keyword>
<dbReference type="GO" id="GO:0006281">
    <property type="term" value="P:DNA repair"/>
    <property type="evidence" value="ECO:0007669"/>
    <property type="project" value="UniProtKB-KW"/>
</dbReference>
<feature type="domain" description="RecF/RecN/SMC N-terminal" evidence="11">
    <location>
        <begin position="2"/>
        <end position="523"/>
    </location>
</feature>
<dbReference type="PIRSF" id="PIRSF003128">
    <property type="entry name" value="RecN"/>
    <property type="match status" value="1"/>
</dbReference>
<proteinExistence type="inferred from homology"/>
<evidence type="ECO:0000256" key="9">
    <source>
        <dbReference type="SAM" id="Coils"/>
    </source>
</evidence>